<feature type="region of interest" description="Disordered" evidence="1">
    <location>
        <begin position="49"/>
        <end position="76"/>
    </location>
</feature>
<accession>A0A9P6XJ36</accession>
<feature type="compositionally biased region" description="Acidic residues" evidence="1">
    <location>
        <begin position="174"/>
        <end position="184"/>
    </location>
</feature>
<reference evidence="2" key="1">
    <citation type="journal article" date="2020" name="Microb. Genom.">
        <title>Genetic diversity of clinical and environmental Mucorales isolates obtained from an investigation of mucormycosis cases among solid organ transplant recipients.</title>
        <authorList>
            <person name="Nguyen M.H."/>
            <person name="Kaul D."/>
            <person name="Muto C."/>
            <person name="Cheng S.J."/>
            <person name="Richter R.A."/>
            <person name="Bruno V.M."/>
            <person name="Liu G."/>
            <person name="Beyhan S."/>
            <person name="Sundermann A.J."/>
            <person name="Mounaud S."/>
            <person name="Pasculle A.W."/>
            <person name="Nierman W.C."/>
            <person name="Driscoll E."/>
            <person name="Cumbie R."/>
            <person name="Clancy C.J."/>
            <person name="Dupont C.L."/>
        </authorList>
    </citation>
    <scope>NUCLEOTIDE SEQUENCE</scope>
    <source>
        <strain evidence="2">GL11</strain>
    </source>
</reference>
<name>A0A9P6XJ36_RHIOR</name>
<dbReference type="OrthoDB" id="2281444at2759"/>
<organism evidence="2 3">
    <name type="scientific">Rhizopus oryzae</name>
    <name type="common">Mucormycosis agent</name>
    <name type="synonym">Rhizopus arrhizus var. delemar</name>
    <dbReference type="NCBI Taxonomy" id="64495"/>
    <lineage>
        <taxon>Eukaryota</taxon>
        <taxon>Fungi</taxon>
        <taxon>Fungi incertae sedis</taxon>
        <taxon>Mucoromycota</taxon>
        <taxon>Mucoromycotina</taxon>
        <taxon>Mucoromycetes</taxon>
        <taxon>Mucorales</taxon>
        <taxon>Mucorineae</taxon>
        <taxon>Rhizopodaceae</taxon>
        <taxon>Rhizopus</taxon>
    </lineage>
</organism>
<dbReference type="Proteomes" id="UP000716291">
    <property type="component" value="Unassembled WGS sequence"/>
</dbReference>
<evidence type="ECO:0000313" key="2">
    <source>
        <dbReference type="EMBL" id="KAG1314878.1"/>
    </source>
</evidence>
<evidence type="ECO:0000256" key="1">
    <source>
        <dbReference type="SAM" id="MobiDB-lite"/>
    </source>
</evidence>
<dbReference type="AlphaFoldDB" id="A0A9P6XJ36"/>
<keyword evidence="3" id="KW-1185">Reference proteome</keyword>
<comment type="caution">
    <text evidence="2">The sequence shown here is derived from an EMBL/GenBank/DDBJ whole genome shotgun (WGS) entry which is preliminary data.</text>
</comment>
<sequence>MTQNNSQSTVEETVETTVEETVKRTVEEKVSETSVPDKTIVTTETTVTETVLEKSKSPNQPLFPPNELNSQTPDPDTIFRTKSDFYLMRAKAEMRRGHYEIQKRHTDIEDTPYNTEPIQGINTSFSSDQSSFLLLQQRSSLGTLSVATELDENPHENDDNIFSIQDESSHSNEANDDEEDDGDSDKEPNTPFSVSL</sequence>
<feature type="compositionally biased region" description="Basic and acidic residues" evidence="1">
    <location>
        <begin position="20"/>
        <end position="31"/>
    </location>
</feature>
<dbReference type="EMBL" id="JAANQT010000080">
    <property type="protein sequence ID" value="KAG1314878.1"/>
    <property type="molecule type" value="Genomic_DNA"/>
</dbReference>
<protein>
    <submittedName>
        <fullName evidence="2">Uncharacterized protein</fullName>
    </submittedName>
</protein>
<evidence type="ECO:0000313" key="3">
    <source>
        <dbReference type="Proteomes" id="UP000716291"/>
    </source>
</evidence>
<feature type="region of interest" description="Disordered" evidence="1">
    <location>
        <begin position="1"/>
        <end position="37"/>
    </location>
</feature>
<feature type="region of interest" description="Disordered" evidence="1">
    <location>
        <begin position="150"/>
        <end position="196"/>
    </location>
</feature>
<proteinExistence type="predicted"/>
<gene>
    <name evidence="2" type="ORF">G6F64_001117</name>
</gene>